<comment type="function">
    <text evidence="1">Part of the ABC transporter complex LptBFG involved in the translocation of lipopolysaccharide (LPS) from the inner membrane to the outer membrane.</text>
</comment>
<keyword evidence="5 9" id="KW-0812">Transmembrane</keyword>
<organism evidence="10 11">
    <name type="scientific">Solilutibacter silvestris</name>
    <dbReference type="NCBI Taxonomy" id="1645665"/>
    <lineage>
        <taxon>Bacteria</taxon>
        <taxon>Pseudomonadati</taxon>
        <taxon>Pseudomonadota</taxon>
        <taxon>Gammaproteobacteria</taxon>
        <taxon>Lysobacterales</taxon>
        <taxon>Lysobacteraceae</taxon>
        <taxon>Solilutibacter</taxon>
    </lineage>
</organism>
<dbReference type="GO" id="GO:0055085">
    <property type="term" value="P:transmembrane transport"/>
    <property type="evidence" value="ECO:0007669"/>
    <property type="project" value="InterPro"/>
</dbReference>
<evidence type="ECO:0000256" key="9">
    <source>
        <dbReference type="SAM" id="Phobius"/>
    </source>
</evidence>
<dbReference type="RefSeq" id="WP_103074319.1">
    <property type="nucleotide sequence ID" value="NZ_NPZB01000001.1"/>
</dbReference>
<keyword evidence="11" id="KW-1185">Reference proteome</keyword>
<dbReference type="OrthoDB" id="9776227at2"/>
<comment type="subcellular location">
    <subcellularLocation>
        <location evidence="2">Cell membrane</location>
        <topology evidence="2">Multi-pass membrane protein</topology>
    </subcellularLocation>
</comment>
<dbReference type="InterPro" id="IPR005495">
    <property type="entry name" value="LptG/LptF_permease"/>
</dbReference>
<reference evidence="10 11" key="1">
    <citation type="submission" date="2017-08" db="EMBL/GenBank/DDBJ databases">
        <title>Lysobacter sylvestris genome.</title>
        <authorList>
            <person name="Zhang D.-C."/>
            <person name="Albuquerque L."/>
            <person name="Franca L."/>
            <person name="Froufe H.J.C."/>
            <person name="Barroso C."/>
            <person name="Egas C."/>
            <person name="Da Costa M."/>
            <person name="Margesin R."/>
        </authorList>
    </citation>
    <scope>NUCLEOTIDE SEQUENCE [LARGE SCALE GENOMIC DNA]</scope>
    <source>
        <strain evidence="10 11">AM20-91</strain>
    </source>
</reference>
<protein>
    <submittedName>
        <fullName evidence="10">Putative permease</fullName>
    </submittedName>
</protein>
<keyword evidence="7 9" id="KW-0472">Membrane</keyword>
<dbReference type="GO" id="GO:0015920">
    <property type="term" value="P:lipopolysaccharide transport"/>
    <property type="evidence" value="ECO:0007669"/>
    <property type="project" value="TreeGrafter"/>
</dbReference>
<name>A0A2K1Q2G7_9GAMM</name>
<dbReference type="EMBL" id="NPZB01000001">
    <property type="protein sequence ID" value="PNS09250.1"/>
    <property type="molecule type" value="Genomic_DNA"/>
</dbReference>
<dbReference type="GO" id="GO:0043190">
    <property type="term" value="C:ATP-binding cassette (ABC) transporter complex"/>
    <property type="evidence" value="ECO:0007669"/>
    <property type="project" value="InterPro"/>
</dbReference>
<comment type="subunit">
    <text evidence="8">Component of the lipopolysaccharide transport and assembly complex. The LptBFG transporter is composed of two ATP-binding proteins (LptB) and two transmembrane proteins (LptF and LptG).</text>
</comment>
<feature type="transmembrane region" description="Helical" evidence="9">
    <location>
        <begin position="66"/>
        <end position="83"/>
    </location>
</feature>
<evidence type="ECO:0000256" key="8">
    <source>
        <dbReference type="ARBA" id="ARBA00026081"/>
    </source>
</evidence>
<dbReference type="PANTHER" id="PTHR33529">
    <property type="entry name" value="SLR0882 PROTEIN-RELATED"/>
    <property type="match status" value="1"/>
</dbReference>
<evidence type="ECO:0000256" key="1">
    <source>
        <dbReference type="ARBA" id="ARBA00002265"/>
    </source>
</evidence>
<feature type="transmembrane region" description="Helical" evidence="9">
    <location>
        <begin position="315"/>
        <end position="333"/>
    </location>
</feature>
<comment type="caution">
    <text evidence="10">The sequence shown here is derived from an EMBL/GenBank/DDBJ whole genome shotgun (WGS) entry which is preliminary data.</text>
</comment>
<evidence type="ECO:0000256" key="7">
    <source>
        <dbReference type="ARBA" id="ARBA00023136"/>
    </source>
</evidence>
<evidence type="ECO:0000256" key="3">
    <source>
        <dbReference type="ARBA" id="ARBA00007725"/>
    </source>
</evidence>
<evidence type="ECO:0000256" key="2">
    <source>
        <dbReference type="ARBA" id="ARBA00004651"/>
    </source>
</evidence>
<dbReference type="Proteomes" id="UP000236220">
    <property type="component" value="Unassembled WGS sequence"/>
</dbReference>
<evidence type="ECO:0000256" key="4">
    <source>
        <dbReference type="ARBA" id="ARBA00022475"/>
    </source>
</evidence>
<evidence type="ECO:0000256" key="6">
    <source>
        <dbReference type="ARBA" id="ARBA00022989"/>
    </source>
</evidence>
<dbReference type="InterPro" id="IPR030923">
    <property type="entry name" value="LptG"/>
</dbReference>
<comment type="similarity">
    <text evidence="3">Belongs to the LptF/LptG family.</text>
</comment>
<keyword evidence="6 9" id="KW-1133">Transmembrane helix</keyword>
<dbReference type="Pfam" id="PF03739">
    <property type="entry name" value="LptF_LptG"/>
    <property type="match status" value="1"/>
</dbReference>
<dbReference type="NCBIfam" id="TIGR04408">
    <property type="entry name" value="LptG_lptG"/>
    <property type="match status" value="1"/>
</dbReference>
<evidence type="ECO:0000313" key="11">
    <source>
        <dbReference type="Proteomes" id="UP000236220"/>
    </source>
</evidence>
<evidence type="ECO:0000313" key="10">
    <source>
        <dbReference type="EMBL" id="PNS09250.1"/>
    </source>
</evidence>
<proteinExistence type="inferred from homology"/>
<sequence>MMPFPKIHDLYIGRTVLSYVLAAWLVVVGMDFMIGGVLTEMGNVGKGAFTAMDAVIVSLYTLPYRLYFHFPTAAVIGSLLALGQLAATSELTVMRALGLSRRRISLAVAMVIGLITLAMMINVETISPWAQGRADAYRTARKTNNTVMLQFKGVWAREGDTFISATEGQNRSDGKDRWLELRGMRLYEFESNGRLKSIAYVQSGEHRPNGWVLIGVDRINFSDASVQKSHVDREQWASTLDDTALASTVSRPRFMSTRDLKQALDYRERNQLDPGEIEEHYWAHWFYPINVLALCLAAIPFAFGTLRSGGLGKRLFLGIVFAIGFMMLQTQMARLAGAFKLDFRLAYLIPVAVMLGISWLLFRRRSS</sequence>
<feature type="transmembrane region" description="Helical" evidence="9">
    <location>
        <begin position="345"/>
        <end position="362"/>
    </location>
</feature>
<evidence type="ECO:0000256" key="5">
    <source>
        <dbReference type="ARBA" id="ARBA00022692"/>
    </source>
</evidence>
<feature type="transmembrane region" description="Helical" evidence="9">
    <location>
        <begin position="12"/>
        <end position="34"/>
    </location>
</feature>
<feature type="transmembrane region" description="Helical" evidence="9">
    <location>
        <begin position="104"/>
        <end position="123"/>
    </location>
</feature>
<gene>
    <name evidence="10" type="ORF">Lysil_0879</name>
</gene>
<accession>A0A2K1Q2G7</accession>
<keyword evidence="4" id="KW-1003">Cell membrane</keyword>
<dbReference type="PANTHER" id="PTHR33529:SF2">
    <property type="entry name" value="LIPOPOLYSACCHARIDE EXPORT SYSTEM PERMEASE PROTEIN LPTG"/>
    <property type="match status" value="1"/>
</dbReference>
<feature type="transmembrane region" description="Helical" evidence="9">
    <location>
        <begin position="285"/>
        <end position="303"/>
    </location>
</feature>
<dbReference type="AlphaFoldDB" id="A0A2K1Q2G7"/>